<dbReference type="EMBL" id="PDJJ01000001">
    <property type="protein sequence ID" value="PFG43477.1"/>
    <property type="molecule type" value="Genomic_DNA"/>
</dbReference>
<feature type="domain" description="UspA" evidence="2">
    <location>
        <begin position="39"/>
        <end position="118"/>
    </location>
</feature>
<dbReference type="Pfam" id="PF00582">
    <property type="entry name" value="Usp"/>
    <property type="match status" value="1"/>
</dbReference>
<protein>
    <submittedName>
        <fullName evidence="3">Nucleotide-binding universal stress UspA family protein</fullName>
    </submittedName>
</protein>
<evidence type="ECO:0000313" key="4">
    <source>
        <dbReference type="Proteomes" id="UP000224130"/>
    </source>
</evidence>
<dbReference type="Gene3D" id="3.40.50.620">
    <property type="entry name" value="HUPs"/>
    <property type="match status" value="1"/>
</dbReference>
<comment type="caution">
    <text evidence="3">The sequence shown here is derived from an EMBL/GenBank/DDBJ whole genome shotgun (WGS) entry which is preliminary data.</text>
</comment>
<dbReference type="PRINTS" id="PR01438">
    <property type="entry name" value="UNVRSLSTRESS"/>
</dbReference>
<evidence type="ECO:0000313" key="3">
    <source>
        <dbReference type="EMBL" id="PFG43477.1"/>
    </source>
</evidence>
<reference evidence="3 4" key="1">
    <citation type="submission" date="2017-10" db="EMBL/GenBank/DDBJ databases">
        <title>Sequencing the genomes of 1000 actinobacteria strains.</title>
        <authorList>
            <person name="Klenk H.-P."/>
        </authorList>
    </citation>
    <scope>NUCLEOTIDE SEQUENCE [LARGE SCALE GENOMIC DNA]</scope>
    <source>
        <strain evidence="3 4">DSM 21863</strain>
    </source>
</reference>
<name>A0A2A9EWH2_9MICO</name>
<dbReference type="CDD" id="cd00293">
    <property type="entry name" value="USP-like"/>
    <property type="match status" value="1"/>
</dbReference>
<dbReference type="PANTHER" id="PTHR46268">
    <property type="entry name" value="STRESS RESPONSE PROTEIN NHAX"/>
    <property type="match status" value="1"/>
</dbReference>
<dbReference type="Proteomes" id="UP000224130">
    <property type="component" value="Unassembled WGS sequence"/>
</dbReference>
<comment type="similarity">
    <text evidence="1">Belongs to the universal stress protein A family.</text>
</comment>
<dbReference type="RefSeq" id="WP_098463826.1">
    <property type="nucleotide sequence ID" value="NZ_PDJJ01000001.1"/>
</dbReference>
<dbReference type="AlphaFoldDB" id="A0A2A9EWH2"/>
<organism evidence="3 4">
    <name type="scientific">Isoptericola jiangsuensis</name>
    <dbReference type="NCBI Taxonomy" id="548579"/>
    <lineage>
        <taxon>Bacteria</taxon>
        <taxon>Bacillati</taxon>
        <taxon>Actinomycetota</taxon>
        <taxon>Actinomycetes</taxon>
        <taxon>Micrococcales</taxon>
        <taxon>Promicromonosporaceae</taxon>
        <taxon>Isoptericola</taxon>
    </lineage>
</organism>
<dbReference type="SUPFAM" id="SSF52402">
    <property type="entry name" value="Adenine nucleotide alpha hydrolases-like"/>
    <property type="match status" value="1"/>
</dbReference>
<dbReference type="InterPro" id="IPR006016">
    <property type="entry name" value="UspA"/>
</dbReference>
<sequence>MAIVVGHLSTPEGSEALGAATAEARRRGSELVLVTAAAQDAEAGLTALHERLTAAGVEHRLVPGTGDLADDLVRTATESGAELIVIGLRRRSPVGKLILGSGAQRILLDAPCPVLAVKP</sequence>
<evidence type="ECO:0000259" key="2">
    <source>
        <dbReference type="Pfam" id="PF00582"/>
    </source>
</evidence>
<dbReference type="PANTHER" id="PTHR46268:SF6">
    <property type="entry name" value="UNIVERSAL STRESS PROTEIN UP12"/>
    <property type="match status" value="1"/>
</dbReference>
<gene>
    <name evidence="3" type="ORF">ATJ88_2174</name>
</gene>
<proteinExistence type="inferred from homology"/>
<dbReference type="InterPro" id="IPR006015">
    <property type="entry name" value="Universal_stress_UspA"/>
</dbReference>
<accession>A0A2A9EWH2</accession>
<dbReference type="OrthoDB" id="5419113at2"/>
<evidence type="ECO:0000256" key="1">
    <source>
        <dbReference type="ARBA" id="ARBA00008791"/>
    </source>
</evidence>
<dbReference type="InterPro" id="IPR014729">
    <property type="entry name" value="Rossmann-like_a/b/a_fold"/>
</dbReference>
<keyword evidence="4" id="KW-1185">Reference proteome</keyword>